<feature type="coiled-coil region" evidence="1">
    <location>
        <begin position="345"/>
        <end position="401"/>
    </location>
</feature>
<feature type="region of interest" description="Disordered" evidence="2">
    <location>
        <begin position="1"/>
        <end position="43"/>
    </location>
</feature>
<dbReference type="Gene3D" id="1.20.58.2220">
    <property type="entry name" value="Formin, FH2 domain"/>
    <property type="match status" value="1"/>
</dbReference>
<dbReference type="SUPFAM" id="SSF53474">
    <property type="entry name" value="alpha/beta-Hydrolases"/>
    <property type="match status" value="1"/>
</dbReference>
<feature type="transmembrane region" description="Helical" evidence="3">
    <location>
        <begin position="706"/>
        <end position="729"/>
    </location>
</feature>
<protein>
    <submittedName>
        <fullName evidence="6">Formin-E</fullName>
    </submittedName>
</protein>
<feature type="compositionally biased region" description="Pro residues" evidence="2">
    <location>
        <begin position="16"/>
        <end position="37"/>
    </location>
</feature>
<dbReference type="InterPro" id="IPR029058">
    <property type="entry name" value="AB_hydrolase_fold"/>
</dbReference>
<keyword evidence="5" id="KW-1185">Reference proteome</keyword>
<dbReference type="SMART" id="SM00498">
    <property type="entry name" value="FH2"/>
    <property type="match status" value="1"/>
</dbReference>
<dbReference type="Pfam" id="PF02181">
    <property type="entry name" value="FH2"/>
    <property type="match status" value="1"/>
</dbReference>
<feature type="transmembrane region" description="Helical" evidence="3">
    <location>
        <begin position="670"/>
        <end position="694"/>
    </location>
</feature>
<keyword evidence="3" id="KW-0812">Transmembrane</keyword>
<gene>
    <name evidence="6" type="primary">LOC100906462</name>
</gene>
<dbReference type="GeneID" id="100906462"/>
<dbReference type="Proteomes" id="UP000694867">
    <property type="component" value="Unplaced"/>
</dbReference>
<name>A0AAJ7PAY9_9ACAR</name>
<evidence type="ECO:0000313" key="5">
    <source>
        <dbReference type="Proteomes" id="UP000694867"/>
    </source>
</evidence>
<keyword evidence="1" id="KW-0175">Coiled coil</keyword>
<dbReference type="RefSeq" id="XP_018496371.2">
    <property type="nucleotide sequence ID" value="XM_018640855.2"/>
</dbReference>
<dbReference type="InterPro" id="IPR042201">
    <property type="entry name" value="FH2_Formin_sf"/>
</dbReference>
<dbReference type="Pfam" id="PF00561">
    <property type="entry name" value="Abhydrolase_1"/>
    <property type="match status" value="1"/>
</dbReference>
<evidence type="ECO:0000256" key="3">
    <source>
        <dbReference type="SAM" id="Phobius"/>
    </source>
</evidence>
<keyword evidence="3" id="KW-1133">Transmembrane helix</keyword>
<dbReference type="KEGG" id="goe:100906462"/>
<keyword evidence="3" id="KW-0472">Membrane</keyword>
<accession>A0AAJ7PAY9</accession>
<dbReference type="Gene3D" id="3.40.50.1820">
    <property type="entry name" value="alpha/beta hydrolase"/>
    <property type="match status" value="1"/>
</dbReference>
<evidence type="ECO:0000256" key="1">
    <source>
        <dbReference type="SAM" id="Coils"/>
    </source>
</evidence>
<reference evidence="6" key="1">
    <citation type="submission" date="2025-08" db="UniProtKB">
        <authorList>
            <consortium name="RefSeq"/>
        </authorList>
    </citation>
    <scope>IDENTIFICATION</scope>
</reference>
<sequence>MSAAVEIRPQNRAPPCKVPSGPPVSAPPPPPPPPSIQPAPRMTRTSSCFELLPKPMSRLRTVNWSKIPENVVWTSGDSNIWKEILDNPNLQDEFAHLDLQGLEQLFAPRKILRKQELVDARSPYLLKVSLLDKSRAMQIGVGLRSLKINSTVLLEHLREFKVPRKLVEGSKGKVARKFDELDLRTLEDIMPTDEEVQRLKGFTGAEEALSPEERFCLDISRFQDSRIHLEALTLHESFDPFTESLRKKLDSFTMSAKWLMESSYLADFMKRCLVAGNFLNSGSYAGNAPGFRMKDLSTIAECKSNQADFTLLDFVVRGLAEHDRAGLLLFHRELSQIDAARRVSLDDVREDIASFRARLRRVKNAFEKNAPGLRIHMSDFVESAERKLETFSESLTAAQDLTAKLAAWFCEDPKTFDVEECFSVFHALCQKLSASIQLLNKSKVPHLVRPYQALTTRMKLVLLLFAISARAGGDTFFPDLEEEKAVVKDKDFTAYAKLHGMNLSIHDVVTPDGWILEVWRVRNMEIFDPEVSTPVILGHGFLGTAFDFLWNLRNESAAFILADNGYDVWLPNWRGTHFSDRILDEGRRRKPTAEEYYRGGWQYMAEFDFPSVIEEVLSTTEQSKIYVAGHSMGGTLMSAFLCTNHTYDSQISHFAALAPVMRFGFDTPPLVLAATLIVPVIGPLLPTFLFKLILGRQLFAYPDEDLIARARSVVCTVVPVICHAIVFIATRRDVQTLRFIDPHMNTTRIDIYEAEELGGIGLISGVDFVQQKRDVIWSALDWSSTYRQPGFTNQEEYGSETPTQYDFADIDVPVSMFYVYNDPFNGPSSAQGVIDTVQPTFSKFIDGNRLSHNDIVLAFDSRCYILDDVLVTFGNLENEMDEAHRSYRSRVENHLRGLPYENGCVGKSS</sequence>
<evidence type="ECO:0000313" key="6">
    <source>
        <dbReference type="RefSeq" id="XP_018496371.2"/>
    </source>
</evidence>
<evidence type="ECO:0000259" key="4">
    <source>
        <dbReference type="PROSITE" id="PS51444"/>
    </source>
</evidence>
<organism evidence="5 6">
    <name type="scientific">Galendromus occidentalis</name>
    <name type="common">western predatory mite</name>
    <dbReference type="NCBI Taxonomy" id="34638"/>
    <lineage>
        <taxon>Eukaryota</taxon>
        <taxon>Metazoa</taxon>
        <taxon>Ecdysozoa</taxon>
        <taxon>Arthropoda</taxon>
        <taxon>Chelicerata</taxon>
        <taxon>Arachnida</taxon>
        <taxon>Acari</taxon>
        <taxon>Parasitiformes</taxon>
        <taxon>Mesostigmata</taxon>
        <taxon>Gamasina</taxon>
        <taxon>Phytoseioidea</taxon>
        <taxon>Phytoseiidae</taxon>
        <taxon>Typhlodrominae</taxon>
        <taxon>Galendromus</taxon>
    </lineage>
</organism>
<dbReference type="InterPro" id="IPR015425">
    <property type="entry name" value="FH2_Formin"/>
</dbReference>
<dbReference type="SUPFAM" id="SSF101447">
    <property type="entry name" value="Formin homology 2 domain (FH2 domain)"/>
    <property type="match status" value="1"/>
</dbReference>
<dbReference type="AlphaFoldDB" id="A0AAJ7PAY9"/>
<dbReference type="PANTHER" id="PTHR46345:SF8">
    <property type="entry name" value="FORMIN 3, ISOFORM B"/>
    <property type="match status" value="1"/>
</dbReference>
<evidence type="ECO:0000256" key="2">
    <source>
        <dbReference type="SAM" id="MobiDB-lite"/>
    </source>
</evidence>
<feature type="domain" description="FH2" evidence="4">
    <location>
        <begin position="49"/>
        <end position="458"/>
    </location>
</feature>
<dbReference type="PROSITE" id="PS51444">
    <property type="entry name" value="FH2"/>
    <property type="match status" value="1"/>
</dbReference>
<proteinExistence type="predicted"/>
<dbReference type="InterPro" id="IPR000073">
    <property type="entry name" value="AB_hydrolase_1"/>
</dbReference>
<dbReference type="PANTHER" id="PTHR46345">
    <property type="entry name" value="INVERTED FORMIN-2"/>
    <property type="match status" value="1"/>
</dbReference>